<dbReference type="Pfam" id="PF12791">
    <property type="entry name" value="RsgI_N"/>
    <property type="match status" value="1"/>
</dbReference>
<dbReference type="InterPro" id="IPR024449">
    <property type="entry name" value="Anti-sigma_RsgI_N"/>
</dbReference>
<evidence type="ECO:0000313" key="8">
    <source>
        <dbReference type="EMBL" id="GGL53302.1"/>
    </source>
</evidence>
<accession>A0A917S3Q9</accession>
<comment type="caution">
    <text evidence="8">The sequence shown here is derived from an EMBL/GenBank/DDBJ whole genome shotgun (WGS) entry which is preliminary data.</text>
</comment>
<dbReference type="RefSeq" id="WP_188802650.1">
    <property type="nucleotide sequence ID" value="NZ_BMOK01000006.1"/>
</dbReference>
<feature type="domain" description="Anti-sigma factor RsgI-like middle" evidence="7">
    <location>
        <begin position="79"/>
        <end position="214"/>
    </location>
</feature>
<reference evidence="8" key="1">
    <citation type="journal article" date="2014" name="Int. J. Syst. Evol. Microbiol.">
        <title>Complete genome sequence of Corynebacterium casei LMG S-19264T (=DSM 44701T), isolated from a smear-ripened cheese.</title>
        <authorList>
            <consortium name="US DOE Joint Genome Institute (JGI-PGF)"/>
            <person name="Walter F."/>
            <person name="Albersmeier A."/>
            <person name="Kalinowski J."/>
            <person name="Ruckert C."/>
        </authorList>
    </citation>
    <scope>NUCLEOTIDE SEQUENCE</scope>
    <source>
        <strain evidence="8">JCM 15325</strain>
    </source>
</reference>
<organism evidence="8 9">
    <name type="scientific">Sporolactobacillus putidus</name>
    <dbReference type="NCBI Taxonomy" id="492735"/>
    <lineage>
        <taxon>Bacteria</taxon>
        <taxon>Bacillati</taxon>
        <taxon>Bacillota</taxon>
        <taxon>Bacilli</taxon>
        <taxon>Bacillales</taxon>
        <taxon>Sporolactobacillaceae</taxon>
        <taxon>Sporolactobacillus</taxon>
    </lineage>
</organism>
<evidence type="ECO:0000259" key="7">
    <source>
        <dbReference type="Pfam" id="PF23750"/>
    </source>
</evidence>
<evidence type="ECO:0000256" key="4">
    <source>
        <dbReference type="ARBA" id="ARBA00022989"/>
    </source>
</evidence>
<comment type="subcellular location">
    <subcellularLocation>
        <location evidence="1">Cell membrane</location>
        <topology evidence="1">Single-pass membrane protein</topology>
    </subcellularLocation>
</comment>
<evidence type="ECO:0000256" key="1">
    <source>
        <dbReference type="ARBA" id="ARBA00004162"/>
    </source>
</evidence>
<evidence type="ECO:0000313" key="9">
    <source>
        <dbReference type="Proteomes" id="UP000654670"/>
    </source>
</evidence>
<keyword evidence="3" id="KW-0812">Transmembrane</keyword>
<proteinExistence type="predicted"/>
<keyword evidence="5" id="KW-0472">Membrane</keyword>
<keyword evidence="2" id="KW-1003">Cell membrane</keyword>
<dbReference type="EMBL" id="BMOK01000006">
    <property type="protein sequence ID" value="GGL53302.1"/>
    <property type="molecule type" value="Genomic_DNA"/>
</dbReference>
<keyword evidence="9" id="KW-1185">Reference proteome</keyword>
<keyword evidence="4" id="KW-1133">Transmembrane helix</keyword>
<dbReference type="AlphaFoldDB" id="A0A917S3Q9"/>
<protein>
    <submittedName>
        <fullName evidence="8">Uncharacterized protein</fullName>
    </submittedName>
</protein>
<evidence type="ECO:0000256" key="5">
    <source>
        <dbReference type="ARBA" id="ARBA00023136"/>
    </source>
</evidence>
<dbReference type="Proteomes" id="UP000654670">
    <property type="component" value="Unassembled WGS sequence"/>
</dbReference>
<dbReference type="InterPro" id="IPR055431">
    <property type="entry name" value="RsgI_M"/>
</dbReference>
<sequence>MSREGRHAILLTNEGDFRSVKLRRSADISIGQTVLSRHLSHTFKICKFFLTSVVTVSMSFLCLLPFSQSTDVADRPVAAYLDFDLAPSIEATVDQSFRVISVRPLNEDAKKVIPDPDFFSDMSLKKFSSILVTRLNEKGYLNSGSLYLITAVLTGRVSHSHRDAFDAGLIQAVKSGSSQLVQSSGVSLRWLHASLDGRTEAIKNRVSTGRYLLSRQANSLGKSLRPRETGPGSEAGEDNLLFVNPWSRPMKVNSSNRTQGDTIRKILLSSPEIIPLDLNPFKTREKAGNPVSSSYRLGNAAAKLWKVPVSIQA</sequence>
<dbReference type="Pfam" id="PF23750">
    <property type="entry name" value="RsgI_M"/>
    <property type="match status" value="1"/>
</dbReference>
<evidence type="ECO:0000256" key="2">
    <source>
        <dbReference type="ARBA" id="ARBA00022475"/>
    </source>
</evidence>
<name>A0A917S3Q9_9BACL</name>
<reference evidence="8" key="2">
    <citation type="submission" date="2020-09" db="EMBL/GenBank/DDBJ databases">
        <authorList>
            <person name="Sun Q."/>
            <person name="Ohkuma M."/>
        </authorList>
    </citation>
    <scope>NUCLEOTIDE SEQUENCE</scope>
    <source>
        <strain evidence="8">JCM 15325</strain>
    </source>
</reference>
<gene>
    <name evidence="8" type="ORF">GCM10007968_16700</name>
</gene>
<evidence type="ECO:0000259" key="6">
    <source>
        <dbReference type="Pfam" id="PF12791"/>
    </source>
</evidence>
<evidence type="ECO:0000256" key="3">
    <source>
        <dbReference type="ARBA" id="ARBA00022692"/>
    </source>
</evidence>
<feature type="domain" description="RsgI N-terminal anti-sigma" evidence="6">
    <location>
        <begin position="1"/>
        <end position="34"/>
    </location>
</feature>